<keyword evidence="4 11" id="KW-0732">Signal</keyword>
<dbReference type="Gene3D" id="2.60.40.290">
    <property type="match status" value="1"/>
</dbReference>
<dbReference type="OrthoDB" id="9815836at2"/>
<keyword evidence="5 10" id="KW-0378">Hydrolase</keyword>
<dbReference type="AlphaFoldDB" id="A0A4R6V7V1"/>
<dbReference type="Proteomes" id="UP000295281">
    <property type="component" value="Unassembled WGS sequence"/>
</dbReference>
<keyword evidence="3 14" id="KW-0858">Xylan degradation</keyword>
<evidence type="ECO:0000313" key="14">
    <source>
        <dbReference type="EMBL" id="TDQ55196.1"/>
    </source>
</evidence>
<evidence type="ECO:0000256" key="5">
    <source>
        <dbReference type="ARBA" id="ARBA00022801"/>
    </source>
</evidence>
<evidence type="ECO:0000256" key="1">
    <source>
        <dbReference type="ARBA" id="ARBA00000681"/>
    </source>
</evidence>
<dbReference type="InterPro" id="IPR012291">
    <property type="entry name" value="CBM2_carb-bd_dom_sf"/>
</dbReference>
<feature type="signal peptide" evidence="11">
    <location>
        <begin position="1"/>
        <end position="28"/>
    </location>
</feature>
<evidence type="ECO:0000256" key="3">
    <source>
        <dbReference type="ARBA" id="ARBA00022651"/>
    </source>
</evidence>
<dbReference type="GO" id="GO:0031176">
    <property type="term" value="F:endo-1,4-beta-xylanase activity"/>
    <property type="evidence" value="ECO:0007669"/>
    <property type="project" value="UniProtKB-EC"/>
</dbReference>
<protein>
    <recommendedName>
        <fullName evidence="10">Beta-xylanase</fullName>
        <ecNumber evidence="10">3.2.1.8</ecNumber>
    </recommendedName>
</protein>
<evidence type="ECO:0000256" key="8">
    <source>
        <dbReference type="ARBA" id="ARBA00023326"/>
    </source>
</evidence>
<dbReference type="GO" id="GO:0045493">
    <property type="term" value="P:xylan catabolic process"/>
    <property type="evidence" value="ECO:0007669"/>
    <property type="project" value="UniProtKB-KW"/>
</dbReference>
<dbReference type="EMBL" id="SNYN01000001">
    <property type="protein sequence ID" value="TDQ55196.1"/>
    <property type="molecule type" value="Genomic_DNA"/>
</dbReference>
<dbReference type="GO" id="GO:0030247">
    <property type="term" value="F:polysaccharide binding"/>
    <property type="evidence" value="ECO:0007669"/>
    <property type="project" value="UniProtKB-UniRule"/>
</dbReference>
<organism evidence="14 15">
    <name type="scientific">Actinorugispora endophytica</name>
    <dbReference type="NCBI Taxonomy" id="1605990"/>
    <lineage>
        <taxon>Bacteria</taxon>
        <taxon>Bacillati</taxon>
        <taxon>Actinomycetota</taxon>
        <taxon>Actinomycetes</taxon>
        <taxon>Streptosporangiales</taxon>
        <taxon>Nocardiopsidaceae</taxon>
        <taxon>Actinorugispora</taxon>
    </lineage>
</organism>
<dbReference type="InterPro" id="IPR031158">
    <property type="entry name" value="GH10_AS"/>
</dbReference>
<keyword evidence="7 10" id="KW-0326">Glycosidase</keyword>
<dbReference type="PRINTS" id="PR00134">
    <property type="entry name" value="GLHYDRLASE10"/>
</dbReference>
<dbReference type="Pfam" id="PF00331">
    <property type="entry name" value="Glyco_hydro_10"/>
    <property type="match status" value="1"/>
</dbReference>
<dbReference type="SMART" id="SM00633">
    <property type="entry name" value="Glyco_10"/>
    <property type="match status" value="1"/>
</dbReference>
<dbReference type="PROSITE" id="PS51760">
    <property type="entry name" value="GH10_2"/>
    <property type="match status" value="1"/>
</dbReference>
<dbReference type="Gene3D" id="3.20.20.80">
    <property type="entry name" value="Glycosidases"/>
    <property type="match status" value="1"/>
</dbReference>
<evidence type="ECO:0000256" key="10">
    <source>
        <dbReference type="RuleBase" id="RU361174"/>
    </source>
</evidence>
<evidence type="ECO:0000256" key="2">
    <source>
        <dbReference type="ARBA" id="ARBA00007495"/>
    </source>
</evidence>
<dbReference type="InterPro" id="IPR017853">
    <property type="entry name" value="GH"/>
</dbReference>
<keyword evidence="6 10" id="KW-0119">Carbohydrate metabolism</keyword>
<evidence type="ECO:0000256" key="4">
    <source>
        <dbReference type="ARBA" id="ARBA00022729"/>
    </source>
</evidence>
<dbReference type="InterPro" id="IPR044846">
    <property type="entry name" value="GH10"/>
</dbReference>
<dbReference type="EC" id="3.2.1.8" evidence="10"/>
<dbReference type="PANTHER" id="PTHR31490">
    <property type="entry name" value="GLYCOSYL HYDROLASE"/>
    <property type="match status" value="1"/>
</dbReference>
<dbReference type="InterPro" id="IPR008965">
    <property type="entry name" value="CBM2/CBM3_carb-bd_dom_sf"/>
</dbReference>
<comment type="similarity">
    <text evidence="2 10">Belongs to the glycosyl hydrolase 10 (cellulase F) family.</text>
</comment>
<evidence type="ECO:0000259" key="13">
    <source>
        <dbReference type="PROSITE" id="PS51760"/>
    </source>
</evidence>
<feature type="domain" description="GH10" evidence="13">
    <location>
        <begin position="39"/>
        <end position="353"/>
    </location>
</feature>
<dbReference type="RefSeq" id="WP_133739756.1">
    <property type="nucleotide sequence ID" value="NZ_SNYN01000001.1"/>
</dbReference>
<accession>A0A4R6V7V1</accession>
<dbReference type="InterPro" id="IPR001919">
    <property type="entry name" value="CBD2"/>
</dbReference>
<keyword evidence="15" id="KW-1185">Reference proteome</keyword>
<dbReference type="SMART" id="SM00637">
    <property type="entry name" value="CBD_II"/>
    <property type="match status" value="1"/>
</dbReference>
<evidence type="ECO:0000259" key="12">
    <source>
        <dbReference type="PROSITE" id="PS51173"/>
    </source>
</evidence>
<feature type="chain" id="PRO_5038753042" description="Beta-xylanase" evidence="11">
    <location>
        <begin position="29"/>
        <end position="473"/>
    </location>
</feature>
<evidence type="ECO:0000256" key="11">
    <source>
        <dbReference type="SAM" id="SignalP"/>
    </source>
</evidence>
<gene>
    <name evidence="14" type="ORF">EV190_101521</name>
</gene>
<evidence type="ECO:0000313" key="15">
    <source>
        <dbReference type="Proteomes" id="UP000295281"/>
    </source>
</evidence>
<dbReference type="SUPFAM" id="SSF51445">
    <property type="entry name" value="(Trans)glycosidases"/>
    <property type="match status" value="1"/>
</dbReference>
<dbReference type="PROSITE" id="PS00591">
    <property type="entry name" value="GH10_1"/>
    <property type="match status" value="1"/>
</dbReference>
<evidence type="ECO:0000256" key="9">
    <source>
        <dbReference type="PROSITE-ProRule" id="PRU10061"/>
    </source>
</evidence>
<keyword evidence="8 10" id="KW-0624">Polysaccharide degradation</keyword>
<dbReference type="SUPFAM" id="SSF49384">
    <property type="entry name" value="Carbohydrate-binding domain"/>
    <property type="match status" value="1"/>
</dbReference>
<feature type="active site" description="Nucleophile" evidence="9">
    <location>
        <position position="275"/>
    </location>
</feature>
<evidence type="ECO:0000256" key="6">
    <source>
        <dbReference type="ARBA" id="ARBA00023277"/>
    </source>
</evidence>
<proteinExistence type="inferred from homology"/>
<evidence type="ECO:0000256" key="7">
    <source>
        <dbReference type="ARBA" id="ARBA00023295"/>
    </source>
</evidence>
<feature type="domain" description="CBM2" evidence="12">
    <location>
        <begin position="366"/>
        <end position="473"/>
    </location>
</feature>
<comment type="catalytic activity">
    <reaction evidence="1 10">
        <text>Endohydrolysis of (1-&gt;4)-beta-D-xylosidic linkages in xylans.</text>
        <dbReference type="EC" id="3.2.1.8"/>
    </reaction>
</comment>
<comment type="caution">
    <text evidence="14">The sequence shown here is derived from an EMBL/GenBank/DDBJ whole genome shotgun (WGS) entry which is preliminary data.</text>
</comment>
<sequence>MAESRHRTTPRRAAGRLLGLLLTTSLFAAGLVAAGTTAAHAADPLRQVAARQGIHFGSAIANQHLSVPQYRQIAGEQFSAVTAENEMKWESLEGRRGQYNWGPADSIIDFAEQNDQIVRGHTLVWHSQLPSWLNDGSFSGSQLQGIMDDHIEAVAGRYAGDVYAWDVVNEPFNEDGTFRDSIWYRGLGQDYIADALRKAHEVDPNAELYINDYNVAGINSKSDGLYDLAVRLLDEGVPLHGIGIQSHLVSGQVPSSMRQNIQRFADLGLDVAITELDIRMQTPSDASKLRQQADDYTTVVNACLAVPRCIGVTVWGVDDGHSWVPDVFDGQGAALLYDAQYQPKPAWDAVYAALGGTEDPGDPDDPDEPSGPCAVDYTVVNDWGSGFQGSVEITNTGSSAVTDWQLAWDSPGVTVTNGWNGRWSQSGGRTTVSAPSWNPTLQAGQSTTLGFVADKSGSVSPPSEFRLNGTVCS</sequence>
<reference evidence="14 15" key="1">
    <citation type="submission" date="2019-03" db="EMBL/GenBank/DDBJ databases">
        <title>Genomic Encyclopedia of Type Strains, Phase IV (KMG-IV): sequencing the most valuable type-strain genomes for metagenomic binning, comparative biology and taxonomic classification.</title>
        <authorList>
            <person name="Goeker M."/>
        </authorList>
    </citation>
    <scope>NUCLEOTIDE SEQUENCE [LARGE SCALE GENOMIC DNA]</scope>
    <source>
        <strain evidence="14 15">DSM 46770</strain>
    </source>
</reference>
<dbReference type="PROSITE" id="PS51173">
    <property type="entry name" value="CBM2"/>
    <property type="match status" value="1"/>
</dbReference>
<name>A0A4R6V7V1_9ACTN</name>
<dbReference type="PANTHER" id="PTHR31490:SF88">
    <property type="entry name" value="BETA-XYLANASE"/>
    <property type="match status" value="1"/>
</dbReference>
<dbReference type="InterPro" id="IPR001000">
    <property type="entry name" value="GH10_dom"/>
</dbReference>
<dbReference type="Pfam" id="PF00553">
    <property type="entry name" value="CBM_2"/>
    <property type="match status" value="1"/>
</dbReference>